<proteinExistence type="predicted"/>
<dbReference type="GO" id="GO:0044715">
    <property type="term" value="F:8-oxo-dGDP phosphatase activity"/>
    <property type="evidence" value="ECO:0007669"/>
    <property type="project" value="TreeGrafter"/>
</dbReference>
<dbReference type="InterPro" id="IPR015797">
    <property type="entry name" value="NUDIX_hydrolase-like_dom_sf"/>
</dbReference>
<dbReference type="OrthoDB" id="10261522at2759"/>
<protein>
    <submittedName>
        <fullName evidence="2">Histidine ammonia-lyase</fullName>
    </submittedName>
</protein>
<dbReference type="AlphaFoldDB" id="A0A4D9DM12"/>
<dbReference type="CDD" id="cd03676">
    <property type="entry name" value="NUDIX_Tnr3_like"/>
    <property type="match status" value="1"/>
</dbReference>
<dbReference type="Proteomes" id="UP000297703">
    <property type="component" value="Unassembled WGS sequence"/>
</dbReference>
<gene>
    <name evidence="2" type="ORF">DR999_PMT22216</name>
</gene>
<accession>A0A4D9DM12</accession>
<feature type="domain" description="Nudix hydrolase" evidence="1">
    <location>
        <begin position="123"/>
        <end position="274"/>
    </location>
</feature>
<keyword evidence="3" id="KW-1185">Reference proteome</keyword>
<dbReference type="PANTHER" id="PTHR13622:SF8">
    <property type="entry name" value="THIAMIN PYROPHOSPHOKINASE 1"/>
    <property type="match status" value="1"/>
</dbReference>
<organism evidence="2 3">
    <name type="scientific">Platysternon megacephalum</name>
    <name type="common">big-headed turtle</name>
    <dbReference type="NCBI Taxonomy" id="55544"/>
    <lineage>
        <taxon>Eukaryota</taxon>
        <taxon>Metazoa</taxon>
        <taxon>Chordata</taxon>
        <taxon>Craniata</taxon>
        <taxon>Vertebrata</taxon>
        <taxon>Euteleostomi</taxon>
        <taxon>Archelosauria</taxon>
        <taxon>Testudinata</taxon>
        <taxon>Testudines</taxon>
        <taxon>Cryptodira</taxon>
        <taxon>Durocryptodira</taxon>
        <taxon>Testudinoidea</taxon>
        <taxon>Platysternidae</taxon>
        <taxon>Platysternon</taxon>
    </lineage>
</organism>
<keyword evidence="2" id="KW-0456">Lyase</keyword>
<dbReference type="FunFam" id="3.90.79.10:FF:000019">
    <property type="entry name" value="Thiamin pyrophosphokinase, putative"/>
    <property type="match status" value="1"/>
</dbReference>
<dbReference type="Gene3D" id="3.90.79.10">
    <property type="entry name" value="Nucleoside Triphosphate Pyrophosphohydrolase"/>
    <property type="match status" value="1"/>
</dbReference>
<sequence length="303" mass="33645">MAAPAWSERVRELLKRMNNFHEPGSSRDQCLPFLVAGQRVGSVPAPVAQRLQGYPAVFTVCPEPGGPGRVELRCSSASHEQRTAAVGQVLTELRDLGAFPCLREWRDEHYEVMPRFCDPPLFSMERAATALLGIRCYGAHLNGYTWRGGRPCMWLGRRALTKPTYPGRLDNLAAGGIAAGLGVTETLVKECQEEACIPPALAAQARPVGTISYTYEDQRGIFPECQFVFDLELPEEFEPRVGDGEMQEFYLLGLDEVKDAIVSGDFKPNCALVALDFLIRHGHLQPDHEPHYAELVEGLHRSR</sequence>
<reference evidence="2 3" key="2">
    <citation type="submission" date="2019-04" db="EMBL/GenBank/DDBJ databases">
        <title>The genome sequence of big-headed turtle.</title>
        <authorList>
            <person name="Gong S."/>
        </authorList>
    </citation>
    <scope>NUCLEOTIDE SEQUENCE [LARGE SCALE GENOMIC DNA]</scope>
    <source>
        <strain evidence="2">DO16091913</strain>
        <tissue evidence="2">Muscle</tissue>
    </source>
</reference>
<dbReference type="Pfam" id="PF15916">
    <property type="entry name" value="DUF4743"/>
    <property type="match status" value="1"/>
</dbReference>
<dbReference type="STRING" id="55544.A0A4D9DM12"/>
<dbReference type="EMBL" id="QXTE01000849">
    <property type="protein sequence ID" value="TFJ96032.1"/>
    <property type="molecule type" value="Genomic_DNA"/>
</dbReference>
<evidence type="ECO:0000259" key="1">
    <source>
        <dbReference type="PROSITE" id="PS51462"/>
    </source>
</evidence>
<dbReference type="SUPFAM" id="SSF55811">
    <property type="entry name" value="Nudix"/>
    <property type="match status" value="1"/>
</dbReference>
<comment type="caution">
    <text evidence="2">The sequence shown here is derived from an EMBL/GenBank/DDBJ whole genome shotgun (WGS) entry which is preliminary data.</text>
</comment>
<dbReference type="InterPro" id="IPR000086">
    <property type="entry name" value="NUDIX_hydrolase_dom"/>
</dbReference>
<dbReference type="InterPro" id="IPR031804">
    <property type="entry name" value="DUF4743"/>
</dbReference>
<evidence type="ECO:0000313" key="2">
    <source>
        <dbReference type="EMBL" id="TFJ96032.1"/>
    </source>
</evidence>
<dbReference type="PROSITE" id="PS51462">
    <property type="entry name" value="NUDIX"/>
    <property type="match status" value="1"/>
</dbReference>
<evidence type="ECO:0000313" key="3">
    <source>
        <dbReference type="Proteomes" id="UP000297703"/>
    </source>
</evidence>
<dbReference type="PANTHER" id="PTHR13622">
    <property type="entry name" value="THIAMIN PYROPHOSPHOKINASE"/>
    <property type="match status" value="1"/>
</dbReference>
<name>A0A4D9DM12_9SAUR</name>
<dbReference type="GO" id="GO:0016829">
    <property type="term" value="F:lyase activity"/>
    <property type="evidence" value="ECO:0007669"/>
    <property type="project" value="UniProtKB-KW"/>
</dbReference>
<dbReference type="Pfam" id="PF00293">
    <property type="entry name" value="NUDIX"/>
    <property type="match status" value="1"/>
</dbReference>
<reference evidence="2 3" key="1">
    <citation type="submission" date="2019-04" db="EMBL/GenBank/DDBJ databases">
        <title>Draft genome of the big-headed turtle Platysternon megacephalum.</title>
        <authorList>
            <person name="Gong S."/>
        </authorList>
    </citation>
    <scope>NUCLEOTIDE SEQUENCE [LARGE SCALE GENOMIC DNA]</scope>
    <source>
        <strain evidence="2">DO16091913</strain>
        <tissue evidence="2">Muscle</tissue>
    </source>
</reference>